<proteinExistence type="predicted"/>
<dbReference type="Proteomes" id="UP000034846">
    <property type="component" value="Unassembled WGS sequence"/>
</dbReference>
<dbReference type="AlphaFoldDB" id="A0A0G1ZQL1"/>
<organism evidence="1 2">
    <name type="scientific">Candidatus Uhrbacteria bacterium GW2011_GWD2_52_7</name>
    <dbReference type="NCBI Taxonomy" id="1618989"/>
    <lineage>
        <taxon>Bacteria</taxon>
        <taxon>Candidatus Uhriibacteriota</taxon>
    </lineage>
</organism>
<accession>A0A0G1ZQL1</accession>
<dbReference type="EMBL" id="LCRD01000010">
    <property type="protein sequence ID" value="KKW30527.1"/>
    <property type="molecule type" value="Genomic_DNA"/>
</dbReference>
<name>A0A0G1ZQL1_9BACT</name>
<reference evidence="1 2" key="1">
    <citation type="journal article" date="2015" name="Nature">
        <title>rRNA introns, odd ribosomes, and small enigmatic genomes across a large radiation of phyla.</title>
        <authorList>
            <person name="Brown C.T."/>
            <person name="Hug L.A."/>
            <person name="Thomas B.C."/>
            <person name="Sharon I."/>
            <person name="Castelle C.J."/>
            <person name="Singh A."/>
            <person name="Wilkins M.J."/>
            <person name="Williams K.H."/>
            <person name="Banfield J.F."/>
        </authorList>
    </citation>
    <scope>NUCLEOTIDE SEQUENCE [LARGE SCALE GENOMIC DNA]</scope>
</reference>
<evidence type="ECO:0000313" key="1">
    <source>
        <dbReference type="EMBL" id="KKW30527.1"/>
    </source>
</evidence>
<dbReference type="PATRIC" id="fig|1618989.3.peg.194"/>
<evidence type="ECO:0008006" key="3">
    <source>
        <dbReference type="Google" id="ProtNLM"/>
    </source>
</evidence>
<comment type="caution">
    <text evidence="1">The sequence shown here is derived from an EMBL/GenBank/DDBJ whole genome shotgun (WGS) entry which is preliminary data.</text>
</comment>
<gene>
    <name evidence="1" type="ORF">UY72_C0010G0007</name>
</gene>
<protein>
    <recommendedName>
        <fullName evidence="3">Monogalactosyldiacylglycerol synthase</fullName>
    </recommendedName>
</protein>
<evidence type="ECO:0000313" key="2">
    <source>
        <dbReference type="Proteomes" id="UP000034846"/>
    </source>
</evidence>
<sequence length="451" mass="50738">MGERQAKALAYVIAVDMGYGHERAAFALRHLAPKKTYIVANTYEGIPEKEKRLWSTGRGLYEAVSRFKRVPLVGSFVFNIMDELQEIPPFYPRRDLSRPSLQVRQTYALIKNQNLCQDLISKLAKKPLPLVCTFFTPAFAAEEYGYPGDIYLVICDADMARAWVPYAPKKSRIKYFAPTGRVAERLRLYGVRPENIFLTGFPMPVDNIGGLDAAIVEEDIHRRMCKLDPEGVFASSMQKLLVARFGKSFCKFDPKVYRRPPSITFAVGGAGAQREMIGLALRSLAERIRGNEIAVNLVAGTHGDAAEYFEREIRLNGLVGARQKGMVRVFHETSRLEYFTAFAKLMRETDILWTKPSELSFTTGLGIPIIMAPTVGAQEDFNRKWLMQIGGGIDALEMQYMDEWLFDWITSGALARMAWNGYINAPTHGAYRIESILKGEAVNLPSLPLVV</sequence>